<comment type="subcellular location">
    <subcellularLocation>
        <location evidence="7">Cytoplasm</location>
    </subcellularLocation>
</comment>
<evidence type="ECO:0000256" key="6">
    <source>
        <dbReference type="ARBA" id="ARBA00022884"/>
    </source>
</evidence>
<comment type="caution">
    <text evidence="11">The sequence shown here is derived from an EMBL/GenBank/DDBJ whole genome shotgun (WGS) entry which is preliminary data.</text>
</comment>
<feature type="compositionally biased region" description="Low complexity" evidence="9">
    <location>
        <begin position="1"/>
        <end position="17"/>
    </location>
</feature>
<feature type="region of interest" description="Disordered" evidence="9">
    <location>
        <begin position="1"/>
        <end position="21"/>
    </location>
</feature>
<dbReference type="NCBIfam" id="TIGR00755">
    <property type="entry name" value="ksgA"/>
    <property type="match status" value="1"/>
</dbReference>
<feature type="binding site" evidence="7 8">
    <location>
        <position position="56"/>
    </location>
    <ligand>
        <name>S-adenosyl-L-methionine</name>
        <dbReference type="ChEBI" id="CHEBI:59789"/>
    </ligand>
</feature>
<evidence type="ECO:0000256" key="5">
    <source>
        <dbReference type="ARBA" id="ARBA00022691"/>
    </source>
</evidence>
<dbReference type="PANTHER" id="PTHR11727:SF7">
    <property type="entry name" value="DIMETHYLADENOSINE TRANSFERASE-RELATED"/>
    <property type="match status" value="1"/>
</dbReference>
<evidence type="ECO:0000256" key="2">
    <source>
        <dbReference type="ARBA" id="ARBA00022552"/>
    </source>
</evidence>
<dbReference type="InterPro" id="IPR011530">
    <property type="entry name" value="rRNA_adenine_dimethylase"/>
</dbReference>
<evidence type="ECO:0000256" key="1">
    <source>
        <dbReference type="ARBA" id="ARBA00022490"/>
    </source>
</evidence>
<keyword evidence="6 7" id="KW-0694">RNA-binding</keyword>
<evidence type="ECO:0000259" key="10">
    <source>
        <dbReference type="SMART" id="SM00650"/>
    </source>
</evidence>
<keyword evidence="3 7" id="KW-0489">Methyltransferase</keyword>
<evidence type="ECO:0000256" key="4">
    <source>
        <dbReference type="ARBA" id="ARBA00022679"/>
    </source>
</evidence>
<dbReference type="InterPro" id="IPR023165">
    <property type="entry name" value="rRNA_Ade_diMease-like_C"/>
</dbReference>
<sequence length="296" mass="31177">MSDSPAADAPPDAAQPPGAHRARRRFGQNFLHDPGTIRRILAAVAPVPGEHLVEIGPGRGALTAGLLEAAGTLDVIELDRGLVAPLAERLGGLGQLRVHQADALRFDLCGLRPTGAAEAGERLRLVGNLPYNISTPLLFRFLAQMDCIRDMHLMLQKEVVDRMAAAPGSKVYGRLSVMVQSRCAVARVLTVGPGAFTPAPKVASAVVRLVPLRPPPLTIADPDLHARLVAAAFAQRRKRLSNSLRGLADTALLARCGLDPGARAEQLSVVDFARLANAAAGARDTTDSGCIPNPNP</sequence>
<evidence type="ECO:0000313" key="11">
    <source>
        <dbReference type="EMBL" id="MBK1632512.1"/>
    </source>
</evidence>
<name>A0ABS1CKQ7_9GAMM</name>
<dbReference type="PROSITE" id="PS01131">
    <property type="entry name" value="RRNA_A_DIMETH"/>
    <property type="match status" value="1"/>
</dbReference>
<keyword evidence="12" id="KW-1185">Reference proteome</keyword>
<dbReference type="PROSITE" id="PS51689">
    <property type="entry name" value="SAM_RNA_A_N6_MT"/>
    <property type="match status" value="1"/>
</dbReference>
<dbReference type="PANTHER" id="PTHR11727">
    <property type="entry name" value="DIMETHYLADENOSINE TRANSFERASE"/>
    <property type="match status" value="1"/>
</dbReference>
<feature type="binding site" evidence="7 8">
    <location>
        <position position="128"/>
    </location>
    <ligand>
        <name>S-adenosyl-L-methionine</name>
        <dbReference type="ChEBI" id="CHEBI:59789"/>
    </ligand>
</feature>
<comment type="function">
    <text evidence="7">Specifically dimethylates two adjacent adenosines (A1518 and A1519) in the loop of a conserved hairpin near the 3'-end of 16S rRNA in the 30S particle. May play a critical role in biogenesis of 30S subunits.</text>
</comment>
<dbReference type="InterPro" id="IPR020598">
    <property type="entry name" value="rRNA_Ade_methylase_Trfase_N"/>
</dbReference>
<feature type="binding site" evidence="7 8">
    <location>
        <position position="102"/>
    </location>
    <ligand>
        <name>S-adenosyl-L-methionine</name>
        <dbReference type="ChEBI" id="CHEBI:59789"/>
    </ligand>
</feature>
<dbReference type="EMBL" id="NRRV01000050">
    <property type="protein sequence ID" value="MBK1632512.1"/>
    <property type="molecule type" value="Genomic_DNA"/>
</dbReference>
<keyword evidence="4 7" id="KW-0808">Transferase</keyword>
<reference evidence="11 12" key="1">
    <citation type="journal article" date="2020" name="Microorganisms">
        <title>Osmotic Adaptation and Compatible Solute Biosynthesis of Phototrophic Bacteria as Revealed from Genome Analyses.</title>
        <authorList>
            <person name="Imhoff J.F."/>
            <person name="Rahn T."/>
            <person name="Kunzel S."/>
            <person name="Keller A."/>
            <person name="Neulinger S.C."/>
        </authorList>
    </citation>
    <scope>NUCLEOTIDE SEQUENCE [LARGE SCALE GENOMIC DNA]</scope>
    <source>
        <strain evidence="11 12">DSM 6210</strain>
    </source>
</reference>
<dbReference type="Proteomes" id="UP000748752">
    <property type="component" value="Unassembled WGS sequence"/>
</dbReference>
<gene>
    <name evidence="7" type="primary">rsmA</name>
    <name evidence="7" type="synonym">ksgA</name>
    <name evidence="11" type="ORF">CKO31_17540</name>
</gene>
<evidence type="ECO:0000256" key="9">
    <source>
        <dbReference type="SAM" id="MobiDB-lite"/>
    </source>
</evidence>
<accession>A0ABS1CKQ7</accession>
<evidence type="ECO:0000256" key="7">
    <source>
        <dbReference type="HAMAP-Rule" id="MF_00607"/>
    </source>
</evidence>
<dbReference type="InterPro" id="IPR029063">
    <property type="entry name" value="SAM-dependent_MTases_sf"/>
</dbReference>
<dbReference type="RefSeq" id="WP_200240126.1">
    <property type="nucleotide sequence ID" value="NZ_NRRV01000050.1"/>
</dbReference>
<feature type="domain" description="Ribosomal RNA adenine methylase transferase N-terminal" evidence="10">
    <location>
        <begin position="36"/>
        <end position="213"/>
    </location>
</feature>
<feature type="binding site" evidence="7 8">
    <location>
        <position position="29"/>
    </location>
    <ligand>
        <name>S-adenosyl-L-methionine</name>
        <dbReference type="ChEBI" id="CHEBI:59789"/>
    </ligand>
</feature>
<dbReference type="InterPro" id="IPR001737">
    <property type="entry name" value="KsgA/Erm"/>
</dbReference>
<dbReference type="EC" id="2.1.1.182" evidence="7"/>
<dbReference type="SMART" id="SM00650">
    <property type="entry name" value="rADc"/>
    <property type="match status" value="1"/>
</dbReference>
<dbReference type="Pfam" id="PF00398">
    <property type="entry name" value="RrnaAD"/>
    <property type="match status" value="1"/>
</dbReference>
<keyword evidence="1 7" id="KW-0963">Cytoplasm</keyword>
<feature type="binding site" evidence="7 8">
    <location>
        <position position="31"/>
    </location>
    <ligand>
        <name>S-adenosyl-L-methionine</name>
        <dbReference type="ChEBI" id="CHEBI:59789"/>
    </ligand>
</feature>
<evidence type="ECO:0000313" key="12">
    <source>
        <dbReference type="Proteomes" id="UP000748752"/>
    </source>
</evidence>
<dbReference type="HAMAP" id="MF_00607">
    <property type="entry name" value="16SrRNA_methyltr_A"/>
    <property type="match status" value="1"/>
</dbReference>
<dbReference type="SUPFAM" id="SSF53335">
    <property type="entry name" value="S-adenosyl-L-methionine-dependent methyltransferases"/>
    <property type="match status" value="1"/>
</dbReference>
<organism evidence="11 12">
    <name type="scientific">Thiohalocapsa halophila</name>
    <dbReference type="NCBI Taxonomy" id="69359"/>
    <lineage>
        <taxon>Bacteria</taxon>
        <taxon>Pseudomonadati</taxon>
        <taxon>Pseudomonadota</taxon>
        <taxon>Gammaproteobacteria</taxon>
        <taxon>Chromatiales</taxon>
        <taxon>Chromatiaceae</taxon>
        <taxon>Thiohalocapsa</taxon>
    </lineage>
</organism>
<dbReference type="Gene3D" id="1.10.8.100">
    <property type="entry name" value="Ribosomal RNA adenine dimethylase-like, domain 2"/>
    <property type="match status" value="1"/>
</dbReference>
<comment type="catalytic activity">
    <reaction evidence="7">
        <text>adenosine(1518)/adenosine(1519) in 16S rRNA + 4 S-adenosyl-L-methionine = N(6)-dimethyladenosine(1518)/N(6)-dimethyladenosine(1519) in 16S rRNA + 4 S-adenosyl-L-homocysteine + 4 H(+)</text>
        <dbReference type="Rhea" id="RHEA:19609"/>
        <dbReference type="Rhea" id="RHEA-COMP:10232"/>
        <dbReference type="Rhea" id="RHEA-COMP:10233"/>
        <dbReference type="ChEBI" id="CHEBI:15378"/>
        <dbReference type="ChEBI" id="CHEBI:57856"/>
        <dbReference type="ChEBI" id="CHEBI:59789"/>
        <dbReference type="ChEBI" id="CHEBI:74411"/>
        <dbReference type="ChEBI" id="CHEBI:74493"/>
        <dbReference type="EC" id="2.1.1.182"/>
    </reaction>
</comment>
<feature type="binding site" evidence="7 8">
    <location>
        <position position="77"/>
    </location>
    <ligand>
        <name>S-adenosyl-L-methionine</name>
        <dbReference type="ChEBI" id="CHEBI:59789"/>
    </ligand>
</feature>
<proteinExistence type="inferred from homology"/>
<comment type="similarity">
    <text evidence="7">Belongs to the class I-like SAM-binding methyltransferase superfamily. rRNA adenine N(6)-methyltransferase family. RsmA subfamily.</text>
</comment>
<keyword evidence="5 7" id="KW-0949">S-adenosyl-L-methionine</keyword>
<keyword evidence="2 7" id="KW-0698">rRNA processing</keyword>
<evidence type="ECO:0000256" key="8">
    <source>
        <dbReference type="PROSITE-ProRule" id="PRU01026"/>
    </source>
</evidence>
<dbReference type="Gene3D" id="3.40.50.150">
    <property type="entry name" value="Vaccinia Virus protein VP39"/>
    <property type="match status" value="1"/>
</dbReference>
<dbReference type="InterPro" id="IPR020596">
    <property type="entry name" value="rRNA_Ade_Mease_Trfase_CS"/>
</dbReference>
<evidence type="ECO:0000256" key="3">
    <source>
        <dbReference type="ARBA" id="ARBA00022603"/>
    </source>
</evidence>
<protein>
    <recommendedName>
        <fullName evidence="7">Ribosomal RNA small subunit methyltransferase A</fullName>
        <ecNumber evidence="7">2.1.1.182</ecNumber>
    </recommendedName>
    <alternativeName>
        <fullName evidence="7">16S rRNA (adenine(1518)-N(6)/adenine(1519)-N(6))-dimethyltransferase</fullName>
    </alternativeName>
    <alternativeName>
        <fullName evidence="7">16S rRNA dimethyladenosine transferase</fullName>
    </alternativeName>
    <alternativeName>
        <fullName evidence="7">16S rRNA dimethylase</fullName>
    </alternativeName>
    <alternativeName>
        <fullName evidence="7">S-adenosylmethionine-6-N', N'-adenosyl(rRNA) dimethyltransferase</fullName>
    </alternativeName>
</protein>